<sequence length="359" mass="41117">MENRKSPLPFTTSLFLDFLRICSAVIVLLVHSEEKLSPSPKIFRGDTGHYAVIIFFVLSGYVISYSTAGKSSALGYAIARLTRLYSVLIPALFLTVLIHFFIFYIDPVLADQYTRRYEVIRYLLSVCFLSQIWGLSSYPTINSPLWSLCYEFWYYLFFGLWIYGGRISAKGKLLAILACLLAGPQIVLLMPVWLMGCYIQRLPKSNLGISLLCVLSIVSVTGAVIAFSNPGMPYSIGYPPFYFSNQFITDWLFGVFIAATIYFFPFQDLHLQKPAWFTQFRLIADLTFSLYILHYPLIILFQSLVSYTSKWWMPIALCIGIVAMIIGYGIEQKRQTWKSFFVSFFDKALPFIRNTRATV</sequence>
<keyword evidence="1" id="KW-0812">Transmembrane</keyword>
<keyword evidence="1" id="KW-0472">Membrane</keyword>
<feature type="transmembrane region" description="Helical" evidence="1">
    <location>
        <begin position="311"/>
        <end position="330"/>
    </location>
</feature>
<protein>
    <submittedName>
        <fullName evidence="3">Acyltransferase</fullName>
    </submittedName>
</protein>
<dbReference type="InterPro" id="IPR050879">
    <property type="entry name" value="Acyltransferase_3"/>
</dbReference>
<dbReference type="InterPro" id="IPR002656">
    <property type="entry name" value="Acyl_transf_3_dom"/>
</dbReference>
<feature type="domain" description="Acyltransferase 3" evidence="2">
    <location>
        <begin position="15"/>
        <end position="328"/>
    </location>
</feature>
<keyword evidence="3" id="KW-0012">Acyltransferase</keyword>
<name>A0A6G9AG25_9BACT</name>
<feature type="transmembrane region" description="Helical" evidence="1">
    <location>
        <begin position="175"/>
        <end position="195"/>
    </location>
</feature>
<organism evidence="3 4">
    <name type="scientific">Spirosoma aureum</name>
    <dbReference type="NCBI Taxonomy" id="2692134"/>
    <lineage>
        <taxon>Bacteria</taxon>
        <taxon>Pseudomonadati</taxon>
        <taxon>Bacteroidota</taxon>
        <taxon>Cytophagia</taxon>
        <taxon>Cytophagales</taxon>
        <taxon>Cytophagaceae</taxon>
        <taxon>Spirosoma</taxon>
    </lineage>
</organism>
<feature type="transmembrane region" description="Helical" evidence="1">
    <location>
        <begin position="84"/>
        <end position="105"/>
    </location>
</feature>
<proteinExistence type="predicted"/>
<dbReference type="RefSeq" id="WP_167204271.1">
    <property type="nucleotide sequence ID" value="NZ_CP050063.1"/>
</dbReference>
<evidence type="ECO:0000256" key="1">
    <source>
        <dbReference type="SAM" id="Phobius"/>
    </source>
</evidence>
<feature type="transmembrane region" description="Helical" evidence="1">
    <location>
        <begin position="120"/>
        <end position="138"/>
    </location>
</feature>
<dbReference type="GO" id="GO:0016020">
    <property type="term" value="C:membrane"/>
    <property type="evidence" value="ECO:0007669"/>
    <property type="project" value="TreeGrafter"/>
</dbReference>
<reference evidence="3 4" key="1">
    <citation type="submission" date="2020-03" db="EMBL/GenBank/DDBJ databases">
        <authorList>
            <person name="Kim M.K."/>
        </authorList>
    </citation>
    <scope>NUCLEOTIDE SEQUENCE [LARGE SCALE GENOMIC DNA]</scope>
    <source>
        <strain evidence="3 4">BT328</strain>
    </source>
</reference>
<feature type="transmembrane region" description="Helical" evidence="1">
    <location>
        <begin position="145"/>
        <end position="163"/>
    </location>
</feature>
<gene>
    <name evidence="3" type="ORF">G8759_00550</name>
</gene>
<evidence type="ECO:0000313" key="4">
    <source>
        <dbReference type="Proteomes" id="UP000501802"/>
    </source>
</evidence>
<dbReference type="GO" id="GO:0000271">
    <property type="term" value="P:polysaccharide biosynthetic process"/>
    <property type="evidence" value="ECO:0007669"/>
    <property type="project" value="TreeGrafter"/>
</dbReference>
<accession>A0A6G9AG25</accession>
<feature type="transmembrane region" description="Helical" evidence="1">
    <location>
        <begin position="12"/>
        <end position="30"/>
    </location>
</feature>
<dbReference type="EMBL" id="CP050063">
    <property type="protein sequence ID" value="QIP11235.1"/>
    <property type="molecule type" value="Genomic_DNA"/>
</dbReference>
<feature type="transmembrane region" description="Helical" evidence="1">
    <location>
        <begin position="207"/>
        <end position="227"/>
    </location>
</feature>
<feature type="transmembrane region" description="Helical" evidence="1">
    <location>
        <begin position="50"/>
        <end position="68"/>
    </location>
</feature>
<dbReference type="KEGG" id="spib:G8759_00550"/>
<dbReference type="Pfam" id="PF01757">
    <property type="entry name" value="Acyl_transf_3"/>
    <property type="match status" value="1"/>
</dbReference>
<dbReference type="AlphaFoldDB" id="A0A6G9AG25"/>
<dbReference type="PANTHER" id="PTHR23028:SF53">
    <property type="entry name" value="ACYL_TRANSF_3 DOMAIN-CONTAINING PROTEIN"/>
    <property type="match status" value="1"/>
</dbReference>
<dbReference type="GO" id="GO:0016747">
    <property type="term" value="F:acyltransferase activity, transferring groups other than amino-acyl groups"/>
    <property type="evidence" value="ECO:0007669"/>
    <property type="project" value="InterPro"/>
</dbReference>
<evidence type="ECO:0000313" key="3">
    <source>
        <dbReference type="EMBL" id="QIP11235.1"/>
    </source>
</evidence>
<keyword evidence="1" id="KW-1133">Transmembrane helix</keyword>
<evidence type="ECO:0000259" key="2">
    <source>
        <dbReference type="Pfam" id="PF01757"/>
    </source>
</evidence>
<keyword evidence="3" id="KW-0808">Transferase</keyword>
<dbReference type="PANTHER" id="PTHR23028">
    <property type="entry name" value="ACETYLTRANSFERASE"/>
    <property type="match status" value="1"/>
</dbReference>
<feature type="transmembrane region" description="Helical" evidence="1">
    <location>
        <begin position="247"/>
        <end position="265"/>
    </location>
</feature>
<keyword evidence="4" id="KW-1185">Reference proteome</keyword>
<feature type="transmembrane region" description="Helical" evidence="1">
    <location>
        <begin position="286"/>
        <end position="305"/>
    </location>
</feature>
<dbReference type="Proteomes" id="UP000501802">
    <property type="component" value="Chromosome"/>
</dbReference>